<dbReference type="Proteomes" id="UP000053555">
    <property type="component" value="Unassembled WGS sequence"/>
</dbReference>
<dbReference type="InterPro" id="IPR015915">
    <property type="entry name" value="Kelch-typ_b-propeller"/>
</dbReference>
<dbReference type="AlphaFoldDB" id="A0A0B2RKV7"/>
<dbReference type="PANTHER" id="PTHR46122">
    <property type="entry name" value="GALACTOSE OXIDASE/KELCH REPEAT PROTEIN-RELATED"/>
    <property type="match status" value="1"/>
</dbReference>
<keyword evidence="1" id="KW-0880">Kelch repeat</keyword>
<name>A0A0B2RKV7_GLYSO</name>
<proteinExistence type="predicted"/>
<dbReference type="GO" id="GO:0005634">
    <property type="term" value="C:nucleus"/>
    <property type="evidence" value="ECO:0007669"/>
    <property type="project" value="TreeGrafter"/>
</dbReference>
<gene>
    <name evidence="3" type="ORF">glysoja_039594</name>
</gene>
<accession>A0A0B2RKV7</accession>
<organism evidence="3">
    <name type="scientific">Glycine soja</name>
    <name type="common">Wild soybean</name>
    <dbReference type="NCBI Taxonomy" id="3848"/>
    <lineage>
        <taxon>Eukaryota</taxon>
        <taxon>Viridiplantae</taxon>
        <taxon>Streptophyta</taxon>
        <taxon>Embryophyta</taxon>
        <taxon>Tracheophyta</taxon>
        <taxon>Spermatophyta</taxon>
        <taxon>Magnoliopsida</taxon>
        <taxon>eudicotyledons</taxon>
        <taxon>Gunneridae</taxon>
        <taxon>Pentapetalae</taxon>
        <taxon>rosids</taxon>
        <taxon>fabids</taxon>
        <taxon>Fabales</taxon>
        <taxon>Fabaceae</taxon>
        <taxon>Papilionoideae</taxon>
        <taxon>50 kb inversion clade</taxon>
        <taxon>NPAAA clade</taxon>
        <taxon>indigoferoid/millettioid clade</taxon>
        <taxon>Phaseoleae</taxon>
        <taxon>Glycine</taxon>
        <taxon>Glycine subgen. Soja</taxon>
    </lineage>
</organism>
<dbReference type="SUPFAM" id="SSF117281">
    <property type="entry name" value="Kelch motif"/>
    <property type="match status" value="1"/>
</dbReference>
<dbReference type="InterPro" id="IPR052439">
    <property type="entry name" value="F-box/Kelch-repeat"/>
</dbReference>
<keyword evidence="2" id="KW-0677">Repeat</keyword>
<sequence length="160" mass="18446">MEIEISAMHFVGMDFVGLVCDPRGWEVFNPKRNRWITLSKIPCHDCFNHPDKESSAMGSEMVVFGRELMDFAIWKYNLISCNWAPPLVVVVDNQLYYDEEHLTNMVNKYDKERHTWSEMGRLPVHVDSFNGWGLAFKGYGEQLLVVSGQRGLEGEAVMLN</sequence>
<protein>
    <submittedName>
        <fullName evidence="3">F-box/kelch-repeat protein</fullName>
    </submittedName>
</protein>
<evidence type="ECO:0000256" key="1">
    <source>
        <dbReference type="ARBA" id="ARBA00022441"/>
    </source>
</evidence>
<dbReference type="Gene3D" id="2.120.10.80">
    <property type="entry name" value="Kelch-type beta propeller"/>
    <property type="match status" value="1"/>
</dbReference>
<dbReference type="EMBL" id="KN650089">
    <property type="protein sequence ID" value="KHN32502.1"/>
    <property type="molecule type" value="Genomic_DNA"/>
</dbReference>
<evidence type="ECO:0000256" key="2">
    <source>
        <dbReference type="ARBA" id="ARBA00022737"/>
    </source>
</evidence>
<reference evidence="3" key="1">
    <citation type="submission" date="2014-07" db="EMBL/GenBank/DDBJ databases">
        <title>Identification of a novel salt tolerance gene in wild soybean by whole-genome sequencing.</title>
        <authorList>
            <person name="Lam H.-M."/>
            <person name="Qi X."/>
            <person name="Li M.-W."/>
            <person name="Liu X."/>
            <person name="Xie M."/>
            <person name="Ni M."/>
            <person name="Xu X."/>
        </authorList>
    </citation>
    <scope>NUCLEOTIDE SEQUENCE [LARGE SCALE GENOMIC DNA]</scope>
    <source>
        <tissue evidence="3">Root</tissue>
    </source>
</reference>
<dbReference type="PANTHER" id="PTHR46122:SF1">
    <property type="entry name" value="F-BOX DOMAIN-CONTAINING PROTEIN"/>
    <property type="match status" value="1"/>
</dbReference>
<evidence type="ECO:0000313" key="3">
    <source>
        <dbReference type="EMBL" id="KHN32502.1"/>
    </source>
</evidence>